<dbReference type="Proteomes" id="UP000422644">
    <property type="component" value="Chromosome"/>
</dbReference>
<accession>A0A510K4D6</accession>
<evidence type="ECO:0000313" key="2">
    <source>
        <dbReference type="EMBL" id="BBM46446.1"/>
    </source>
</evidence>
<proteinExistence type="predicted"/>
<dbReference type="EMBL" id="AP019831">
    <property type="protein sequence ID" value="BBM46446.1"/>
    <property type="molecule type" value="Genomic_DNA"/>
</dbReference>
<gene>
    <name evidence="2" type="ORF">JMUB3870_2596</name>
</gene>
<organism evidence="2 3">
    <name type="scientific">Leptotrichia trevisanii</name>
    <dbReference type="NCBI Taxonomy" id="109328"/>
    <lineage>
        <taxon>Bacteria</taxon>
        <taxon>Fusobacteriati</taxon>
        <taxon>Fusobacteriota</taxon>
        <taxon>Fusobacteriia</taxon>
        <taxon>Fusobacteriales</taxon>
        <taxon>Leptotrichiaceae</taxon>
        <taxon>Leptotrichia</taxon>
    </lineage>
</organism>
<feature type="signal peptide" evidence="1">
    <location>
        <begin position="1"/>
        <end position="29"/>
    </location>
</feature>
<reference evidence="2 3" key="1">
    <citation type="submission" date="2019-07" db="EMBL/GenBank/DDBJ databases">
        <title>Complete Genome Sequence of Leptotrichia trevisanii Strain JMUB3870.</title>
        <authorList>
            <person name="Watanabe S."/>
            <person name="Cui L."/>
        </authorList>
    </citation>
    <scope>NUCLEOTIDE SEQUENCE [LARGE SCALE GENOMIC DNA]</scope>
    <source>
        <strain evidence="2 3">JMUB3870</strain>
    </source>
</reference>
<dbReference type="RefSeq" id="WP_036094917.1">
    <property type="nucleotide sequence ID" value="NZ_AP019831.1"/>
</dbReference>
<dbReference type="AlphaFoldDB" id="A0A510K4D6"/>
<evidence type="ECO:0000256" key="1">
    <source>
        <dbReference type="SAM" id="SignalP"/>
    </source>
</evidence>
<keyword evidence="3" id="KW-1185">Reference proteome</keyword>
<sequence length="99" mass="11140">MNKVFKILALILLALTVTSCELFSPKFWAEVKKDDVLTGRYYDTGTGETTIARPHCLLDRNGSKKECRKTPYENKRFTGCSGSNTGMLGTGRICTYEDY</sequence>
<feature type="chain" id="PRO_5022057307" description="Lipoprotein" evidence="1">
    <location>
        <begin position="30"/>
        <end position="99"/>
    </location>
</feature>
<evidence type="ECO:0000313" key="3">
    <source>
        <dbReference type="Proteomes" id="UP000422644"/>
    </source>
</evidence>
<dbReference type="PROSITE" id="PS51257">
    <property type="entry name" value="PROKAR_LIPOPROTEIN"/>
    <property type="match status" value="1"/>
</dbReference>
<dbReference type="OrthoDB" id="81576at2"/>
<protein>
    <recommendedName>
        <fullName evidence="4">Lipoprotein</fullName>
    </recommendedName>
</protein>
<evidence type="ECO:0008006" key="4">
    <source>
        <dbReference type="Google" id="ProtNLM"/>
    </source>
</evidence>
<keyword evidence="1" id="KW-0732">Signal</keyword>
<name>A0A510K4D6_9FUSO</name>